<dbReference type="EMBL" id="KV722554">
    <property type="protein sequence ID" value="OCH85939.1"/>
    <property type="molecule type" value="Genomic_DNA"/>
</dbReference>
<dbReference type="InterPro" id="IPR059112">
    <property type="entry name" value="CysZ/EI24"/>
</dbReference>
<feature type="transmembrane region" description="Helical" evidence="5">
    <location>
        <begin position="227"/>
        <end position="249"/>
    </location>
</feature>
<dbReference type="AlphaFoldDB" id="A0A8E2AMA9"/>
<feature type="transmembrane region" description="Helical" evidence="5">
    <location>
        <begin position="91"/>
        <end position="112"/>
    </location>
</feature>
<evidence type="ECO:0000256" key="3">
    <source>
        <dbReference type="ARBA" id="ARBA00022989"/>
    </source>
</evidence>
<feature type="transmembrane region" description="Helical" evidence="5">
    <location>
        <begin position="29"/>
        <end position="47"/>
    </location>
</feature>
<evidence type="ECO:0000256" key="1">
    <source>
        <dbReference type="ARBA" id="ARBA00004141"/>
    </source>
</evidence>
<reference evidence="6 7" key="1">
    <citation type="submission" date="2016-07" db="EMBL/GenBank/DDBJ databases">
        <title>Draft genome of the white-rot fungus Obba rivulosa 3A-2.</title>
        <authorList>
            <consortium name="DOE Joint Genome Institute"/>
            <person name="Miettinen O."/>
            <person name="Riley R."/>
            <person name="Acob R."/>
            <person name="Barry K."/>
            <person name="Cullen D."/>
            <person name="De Vries R."/>
            <person name="Hainaut M."/>
            <person name="Hatakka A."/>
            <person name="Henrissat B."/>
            <person name="Hilden K."/>
            <person name="Kuo R."/>
            <person name="Labutti K."/>
            <person name="Lipzen A."/>
            <person name="Makela M.R."/>
            <person name="Sandor L."/>
            <person name="Spatafora J.W."/>
            <person name="Grigoriev I.V."/>
            <person name="Hibbett D.S."/>
        </authorList>
    </citation>
    <scope>NUCLEOTIDE SEQUENCE [LARGE SCALE GENOMIC DNA]</scope>
    <source>
        <strain evidence="6 7">3A-2</strain>
    </source>
</reference>
<feature type="transmembrane region" description="Helical" evidence="5">
    <location>
        <begin position="59"/>
        <end position="79"/>
    </location>
</feature>
<dbReference type="PANTHER" id="PTHR34292:SF2">
    <property type="entry name" value="OUTER SPORE WALL PROTEIN LDS1"/>
    <property type="match status" value="1"/>
</dbReference>
<protein>
    <recommendedName>
        <fullName evidence="8">Outer spore wall protein RRT8</fullName>
    </recommendedName>
</protein>
<dbReference type="OrthoDB" id="2107885at2759"/>
<gene>
    <name evidence="6" type="ORF">OBBRIDRAFT_762169</name>
</gene>
<keyword evidence="2 5" id="KW-0812">Transmembrane</keyword>
<proteinExistence type="predicted"/>
<keyword evidence="7" id="KW-1185">Reference proteome</keyword>
<dbReference type="Proteomes" id="UP000250043">
    <property type="component" value="Unassembled WGS sequence"/>
</dbReference>
<comment type="subcellular location">
    <subcellularLocation>
        <location evidence="1">Membrane</location>
        <topology evidence="1">Multi-pass membrane protein</topology>
    </subcellularLocation>
</comment>
<evidence type="ECO:0000313" key="6">
    <source>
        <dbReference type="EMBL" id="OCH85939.1"/>
    </source>
</evidence>
<name>A0A8E2AMA9_9APHY</name>
<evidence type="ECO:0000256" key="2">
    <source>
        <dbReference type="ARBA" id="ARBA00022692"/>
    </source>
</evidence>
<evidence type="ECO:0000313" key="7">
    <source>
        <dbReference type="Proteomes" id="UP000250043"/>
    </source>
</evidence>
<dbReference type="InterPro" id="IPR052786">
    <property type="entry name" value="Spore_wall_assembly"/>
</dbReference>
<dbReference type="Pfam" id="PF07264">
    <property type="entry name" value="EI24"/>
    <property type="match status" value="1"/>
</dbReference>
<evidence type="ECO:0008006" key="8">
    <source>
        <dbReference type="Google" id="ProtNLM"/>
    </source>
</evidence>
<evidence type="ECO:0000256" key="4">
    <source>
        <dbReference type="ARBA" id="ARBA00023136"/>
    </source>
</evidence>
<dbReference type="PANTHER" id="PTHR34292">
    <property type="entry name" value="OUTER SPORE WALL PROTEIN LDS1"/>
    <property type="match status" value="1"/>
</dbReference>
<accession>A0A8E2AMA9</accession>
<keyword evidence="3 5" id="KW-1133">Transmembrane helix</keyword>
<organism evidence="6 7">
    <name type="scientific">Obba rivulosa</name>
    <dbReference type="NCBI Taxonomy" id="1052685"/>
    <lineage>
        <taxon>Eukaryota</taxon>
        <taxon>Fungi</taxon>
        <taxon>Dikarya</taxon>
        <taxon>Basidiomycota</taxon>
        <taxon>Agaricomycotina</taxon>
        <taxon>Agaricomycetes</taxon>
        <taxon>Polyporales</taxon>
        <taxon>Gelatoporiaceae</taxon>
        <taxon>Obba</taxon>
    </lineage>
</organism>
<keyword evidence="4 5" id="KW-0472">Membrane</keyword>
<sequence length="284" mass="31006">MSNNKFDPHKLANEFVAELKHIASNGAQAIASLAWLWPFRGIFFALTHPTLVRPLLPNFFTITAVSIVSTILFFAVYFPQVALLIPISGPLAPLIAIPLVLAEAYALFALLARPLFLEPALARLFDAALAARGQGALVREGKTRRSGTADAIAVRPFRALSLKHSGEGLVKYLISLPLNLVPGIGTATFLLYNGYRAGPGWHARYFALKGWGKTQRKEFVRKREAEYTAFGVATMILNLIPFVGFVLTYTNTIGAAMWAAQLEAEQNIIDSNQPAPVGETDKTK</sequence>
<evidence type="ECO:0000256" key="5">
    <source>
        <dbReference type="SAM" id="Phobius"/>
    </source>
</evidence>